<comment type="caution">
    <text evidence="1">The sequence shown here is derived from an EMBL/GenBank/DDBJ whole genome shotgun (WGS) entry which is preliminary data.</text>
</comment>
<proteinExistence type="predicted"/>
<evidence type="ECO:0000313" key="1">
    <source>
        <dbReference type="EMBL" id="CDH25474.1"/>
    </source>
</evidence>
<protein>
    <submittedName>
        <fullName evidence="1">Uncharacterized protein</fullName>
    </submittedName>
</protein>
<dbReference type="AlphaFoldDB" id="A0A077Q0E1"/>
<sequence>MEFLPSYDEFLILINMTAKLEDNINLFYSNIYPNRNDLH</sequence>
<gene>
    <name evidence="1" type="ORF">XBKB1_4060003</name>
</gene>
<name>A0A077Q0E1_XENBV</name>
<accession>A0A077Q0E1</accession>
<dbReference type="EMBL" id="CBSZ010000342">
    <property type="protein sequence ID" value="CDH25474.1"/>
    <property type="molecule type" value="Genomic_DNA"/>
</dbReference>
<dbReference type="Proteomes" id="UP000028493">
    <property type="component" value="Unassembled WGS sequence"/>
</dbReference>
<organism evidence="1 2">
    <name type="scientific">Xenorhabdus bovienii str. kraussei Becker Underwood</name>
    <dbReference type="NCBI Taxonomy" id="1398204"/>
    <lineage>
        <taxon>Bacteria</taxon>
        <taxon>Pseudomonadati</taxon>
        <taxon>Pseudomonadota</taxon>
        <taxon>Gammaproteobacteria</taxon>
        <taxon>Enterobacterales</taxon>
        <taxon>Morganellaceae</taxon>
        <taxon>Xenorhabdus</taxon>
    </lineage>
</organism>
<evidence type="ECO:0000313" key="2">
    <source>
        <dbReference type="Proteomes" id="UP000028493"/>
    </source>
</evidence>
<dbReference type="HOGENOM" id="CLU_3319459_0_0_6"/>
<reference evidence="1" key="1">
    <citation type="submission" date="2013-07" db="EMBL/GenBank/DDBJ databases">
        <title>Sub-species coevolution in mutualistic symbiosis.</title>
        <authorList>
            <person name="Murfin K."/>
            <person name="Klassen J."/>
            <person name="Lee M."/>
            <person name="Forst S."/>
            <person name="Stock P."/>
            <person name="Goodrich-Blair H."/>
        </authorList>
    </citation>
    <scope>NUCLEOTIDE SEQUENCE [LARGE SCALE GENOMIC DNA]</scope>
    <source>
        <strain evidence="1">Kraussei Becker Underwood</strain>
    </source>
</reference>